<dbReference type="PATRIC" id="fig|1158607.3.peg.1680"/>
<dbReference type="RefSeq" id="WP_010756718.1">
    <property type="nucleotide sequence ID" value="NZ_ASWD01000006.1"/>
</dbReference>
<organism evidence="1 2">
    <name type="scientific">Enterococcus pallens ATCC BAA-351</name>
    <dbReference type="NCBI Taxonomy" id="1158607"/>
    <lineage>
        <taxon>Bacteria</taxon>
        <taxon>Bacillati</taxon>
        <taxon>Bacillota</taxon>
        <taxon>Bacilli</taxon>
        <taxon>Lactobacillales</taxon>
        <taxon>Enterococcaceae</taxon>
        <taxon>Enterococcus</taxon>
    </lineage>
</organism>
<dbReference type="HOGENOM" id="CLU_3251188_0_0_9"/>
<dbReference type="Proteomes" id="UP000013782">
    <property type="component" value="Unassembled WGS sequence"/>
</dbReference>
<sequence>MKIIVQLITGGIAIYENNEPITHGKTLIRCINQGAKKIMVKN</sequence>
<protein>
    <submittedName>
        <fullName evidence="1">Uncharacterized protein</fullName>
    </submittedName>
</protein>
<reference evidence="1 2" key="1">
    <citation type="submission" date="2013-02" db="EMBL/GenBank/DDBJ databases">
        <title>The Genome Sequence of Enterococcus pallens BAA-351.</title>
        <authorList>
            <consortium name="The Broad Institute Genome Sequencing Platform"/>
            <consortium name="The Broad Institute Genome Sequencing Center for Infectious Disease"/>
            <person name="Earl A.M."/>
            <person name="Gilmore M.S."/>
            <person name="Lebreton F."/>
            <person name="Walker B."/>
            <person name="Young S.K."/>
            <person name="Zeng Q."/>
            <person name="Gargeya S."/>
            <person name="Fitzgerald M."/>
            <person name="Haas B."/>
            <person name="Abouelleil A."/>
            <person name="Alvarado L."/>
            <person name="Arachchi H.M."/>
            <person name="Berlin A.M."/>
            <person name="Chapman S.B."/>
            <person name="Dewar J."/>
            <person name="Goldberg J."/>
            <person name="Griggs A."/>
            <person name="Gujja S."/>
            <person name="Hansen M."/>
            <person name="Howarth C."/>
            <person name="Imamovic A."/>
            <person name="Larimer J."/>
            <person name="McCowan C."/>
            <person name="Murphy C."/>
            <person name="Neiman D."/>
            <person name="Pearson M."/>
            <person name="Priest M."/>
            <person name="Roberts A."/>
            <person name="Saif S."/>
            <person name="Shea T."/>
            <person name="Sisk P."/>
            <person name="Sykes S."/>
            <person name="Wortman J."/>
            <person name="Nusbaum C."/>
            <person name="Birren B."/>
        </authorList>
    </citation>
    <scope>NUCLEOTIDE SEQUENCE [LARGE SCALE GENOMIC DNA]</scope>
    <source>
        <strain evidence="1 2">ATCC BAA-351</strain>
    </source>
</reference>
<evidence type="ECO:0000313" key="1">
    <source>
        <dbReference type="EMBL" id="EOH94790.1"/>
    </source>
</evidence>
<evidence type="ECO:0000313" key="2">
    <source>
        <dbReference type="Proteomes" id="UP000013782"/>
    </source>
</evidence>
<proteinExistence type="predicted"/>
<comment type="caution">
    <text evidence="1">The sequence shown here is derived from an EMBL/GenBank/DDBJ whole genome shotgun (WGS) entry which is preliminary data.</text>
</comment>
<accession>R2SHN6</accession>
<name>R2SHN6_9ENTE</name>
<dbReference type="EMBL" id="AJAQ01000014">
    <property type="protein sequence ID" value="EOH94790.1"/>
    <property type="molecule type" value="Genomic_DNA"/>
</dbReference>
<dbReference type="AlphaFoldDB" id="R2SHN6"/>
<gene>
    <name evidence="1" type="ORF">UAU_01712</name>
</gene>
<keyword evidence="2" id="KW-1185">Reference proteome</keyword>